<feature type="region of interest" description="Disordered" evidence="1">
    <location>
        <begin position="89"/>
        <end position="124"/>
    </location>
</feature>
<protein>
    <submittedName>
        <fullName evidence="2">Uncharacterized protein</fullName>
    </submittedName>
</protein>
<sequence>MEDLSRLIRLENDYDRHVLAWLRRQVGDDAVHTALRQLGGRPRPYVSAVCRALEIRPPARSAFRAEQARISRAVGDRYLARIREILSIGDPANDDDGRNAGKAGAAPQQRALPFGMGSQAMGMG</sequence>
<keyword evidence="3" id="KW-1185">Reference proteome</keyword>
<dbReference type="Proteomes" id="UP000318141">
    <property type="component" value="Unassembled WGS sequence"/>
</dbReference>
<accession>A0A562B9D0</accession>
<reference evidence="2 3" key="1">
    <citation type="submission" date="2019-07" db="EMBL/GenBank/DDBJ databases">
        <title>Genome sequencing of lignin-degrading bacterial isolates.</title>
        <authorList>
            <person name="Gladden J."/>
        </authorList>
    </citation>
    <scope>NUCLEOTIDE SEQUENCE [LARGE SCALE GENOMIC DNA]</scope>
    <source>
        <strain evidence="2 3">J11</strain>
    </source>
</reference>
<comment type="caution">
    <text evidence="2">The sequence shown here is derived from an EMBL/GenBank/DDBJ whole genome shotgun (WGS) entry which is preliminary data.</text>
</comment>
<proteinExistence type="predicted"/>
<organism evidence="2 3">
    <name type="scientific">Cupriavidus gilardii J11</name>
    <dbReference type="NCBI Taxonomy" id="936133"/>
    <lineage>
        <taxon>Bacteria</taxon>
        <taxon>Pseudomonadati</taxon>
        <taxon>Pseudomonadota</taxon>
        <taxon>Betaproteobacteria</taxon>
        <taxon>Burkholderiales</taxon>
        <taxon>Burkholderiaceae</taxon>
        <taxon>Cupriavidus</taxon>
    </lineage>
</organism>
<evidence type="ECO:0000256" key="1">
    <source>
        <dbReference type="SAM" id="MobiDB-lite"/>
    </source>
</evidence>
<evidence type="ECO:0000313" key="2">
    <source>
        <dbReference type="EMBL" id="TWG81795.1"/>
    </source>
</evidence>
<gene>
    <name evidence="2" type="ORF">L602_000400001140</name>
</gene>
<dbReference type="EMBL" id="VLJN01000034">
    <property type="protein sequence ID" value="TWG81795.1"/>
    <property type="molecule type" value="Genomic_DNA"/>
</dbReference>
<evidence type="ECO:0000313" key="3">
    <source>
        <dbReference type="Proteomes" id="UP000318141"/>
    </source>
</evidence>
<dbReference type="InterPro" id="IPR058891">
    <property type="entry name" value="CPPA"/>
</dbReference>
<dbReference type="AlphaFoldDB" id="A0A562B9D0"/>
<dbReference type="Pfam" id="PF25860">
    <property type="entry name" value="CPPA"/>
    <property type="match status" value="1"/>
</dbReference>
<name>A0A562B9D0_9BURK</name>